<evidence type="ECO:0000256" key="1">
    <source>
        <dbReference type="SAM" id="MobiDB-lite"/>
    </source>
</evidence>
<dbReference type="AlphaFoldDB" id="A0ABD1YZP9"/>
<dbReference type="PANTHER" id="PTHR35292">
    <property type="entry name" value="EXPRESSED PROTEIN"/>
    <property type="match status" value="1"/>
</dbReference>
<dbReference type="EMBL" id="JBHFFA010000003">
    <property type="protein sequence ID" value="KAL2635864.1"/>
    <property type="molecule type" value="Genomic_DNA"/>
</dbReference>
<protein>
    <submittedName>
        <fullName evidence="2">Uncharacterized protein</fullName>
    </submittedName>
</protein>
<comment type="caution">
    <text evidence="2">The sequence shown here is derived from an EMBL/GenBank/DDBJ whole genome shotgun (WGS) entry which is preliminary data.</text>
</comment>
<reference evidence="2 3" key="1">
    <citation type="submission" date="2024-09" db="EMBL/GenBank/DDBJ databases">
        <title>Chromosome-scale assembly of Riccia fluitans.</title>
        <authorList>
            <person name="Paukszto L."/>
            <person name="Sawicki J."/>
            <person name="Karawczyk K."/>
            <person name="Piernik-Szablinska J."/>
            <person name="Szczecinska M."/>
            <person name="Mazdziarz M."/>
        </authorList>
    </citation>
    <scope>NUCLEOTIDE SEQUENCE [LARGE SCALE GENOMIC DNA]</scope>
    <source>
        <strain evidence="2">Rf_01</strain>
        <tissue evidence="2">Aerial parts of the thallus</tissue>
    </source>
</reference>
<dbReference type="Proteomes" id="UP001605036">
    <property type="component" value="Unassembled WGS sequence"/>
</dbReference>
<gene>
    <name evidence="2" type="ORF">R1flu_007343</name>
</gene>
<evidence type="ECO:0000313" key="2">
    <source>
        <dbReference type="EMBL" id="KAL2635864.1"/>
    </source>
</evidence>
<name>A0ABD1YZP9_9MARC</name>
<accession>A0ABD1YZP9</accession>
<keyword evidence="3" id="KW-1185">Reference proteome</keyword>
<feature type="compositionally biased region" description="Polar residues" evidence="1">
    <location>
        <begin position="143"/>
        <end position="156"/>
    </location>
</feature>
<feature type="compositionally biased region" description="Basic and acidic residues" evidence="1">
    <location>
        <begin position="126"/>
        <end position="139"/>
    </location>
</feature>
<evidence type="ECO:0000313" key="3">
    <source>
        <dbReference type="Proteomes" id="UP001605036"/>
    </source>
</evidence>
<feature type="region of interest" description="Disordered" evidence="1">
    <location>
        <begin position="75"/>
        <end position="156"/>
    </location>
</feature>
<organism evidence="2 3">
    <name type="scientific">Riccia fluitans</name>
    <dbReference type="NCBI Taxonomy" id="41844"/>
    <lineage>
        <taxon>Eukaryota</taxon>
        <taxon>Viridiplantae</taxon>
        <taxon>Streptophyta</taxon>
        <taxon>Embryophyta</taxon>
        <taxon>Marchantiophyta</taxon>
        <taxon>Marchantiopsida</taxon>
        <taxon>Marchantiidae</taxon>
        <taxon>Marchantiales</taxon>
        <taxon>Ricciaceae</taxon>
        <taxon>Riccia</taxon>
    </lineage>
</organism>
<dbReference type="PANTHER" id="PTHR35292:SF13">
    <property type="entry name" value="OS03G0581800 PROTEIN"/>
    <property type="match status" value="1"/>
</dbReference>
<sequence length="156" mass="17151">MALVALTCRGYRTSQLRSNWAFHRGFAADHHRFVRVNIWEAPGSPSKWKEEHFVFASLGGWGTLFFVGYKAATGGSEKKKDFSAPAKPQKAKDGSNSLSPRKPETKSPAGNVKGAPQSPTPMPAKPETKPTLRKFEHKLGMPNNESGNSKNQEISK</sequence>
<proteinExistence type="predicted"/>